<feature type="transmembrane region" description="Helical" evidence="2">
    <location>
        <begin position="49"/>
        <end position="78"/>
    </location>
</feature>
<keyword evidence="2" id="KW-0812">Transmembrane</keyword>
<evidence type="ECO:0000256" key="1">
    <source>
        <dbReference type="SAM" id="MobiDB-lite"/>
    </source>
</evidence>
<feature type="region of interest" description="Disordered" evidence="1">
    <location>
        <begin position="396"/>
        <end position="447"/>
    </location>
</feature>
<feature type="transmembrane region" description="Helical" evidence="2">
    <location>
        <begin position="178"/>
        <end position="194"/>
    </location>
</feature>
<evidence type="ECO:0000313" key="4">
    <source>
        <dbReference type="Proteomes" id="UP001319104"/>
    </source>
</evidence>
<organism evidence="3 4">
    <name type="scientific">Litoribacter ruber</name>
    <dbReference type="NCBI Taxonomy" id="702568"/>
    <lineage>
        <taxon>Bacteria</taxon>
        <taxon>Pseudomonadati</taxon>
        <taxon>Bacteroidota</taxon>
        <taxon>Cytophagia</taxon>
        <taxon>Cytophagales</taxon>
        <taxon>Cyclobacteriaceae</taxon>
        <taxon>Litoribacter</taxon>
    </lineage>
</organism>
<feature type="transmembrane region" description="Helical" evidence="2">
    <location>
        <begin position="206"/>
        <end position="228"/>
    </location>
</feature>
<keyword evidence="2" id="KW-0472">Membrane</keyword>
<evidence type="ECO:0000313" key="3">
    <source>
        <dbReference type="EMBL" id="MBS9525592.1"/>
    </source>
</evidence>
<evidence type="ECO:0000256" key="2">
    <source>
        <dbReference type="SAM" id="Phobius"/>
    </source>
</evidence>
<name>A0AAP2G2D4_9BACT</name>
<feature type="transmembrane region" description="Helical" evidence="2">
    <location>
        <begin position="98"/>
        <end position="119"/>
    </location>
</feature>
<keyword evidence="2" id="KW-1133">Transmembrane helix</keyword>
<proteinExistence type="predicted"/>
<protein>
    <submittedName>
        <fullName evidence="3">Uncharacterized protein</fullName>
    </submittedName>
</protein>
<feature type="compositionally biased region" description="Basic and acidic residues" evidence="1">
    <location>
        <begin position="424"/>
        <end position="440"/>
    </location>
</feature>
<accession>A0AAP2G2D4</accession>
<sequence length="447" mass="50588">MAILTILFLVVNGAWFYKMGVMVDADTERFVLYASELKERGFFYKPHDFWYIGYVGFLLLVGMLSPKLEAVVLVQYAISYLALISLYDSSLRLCNNRFIALITGACFLGFVMLPFWNLYLYAESLYISLTCLSMWFLIAMRNNRKGVESSEKKLFSGVALFVLGSMIIGWTVLTRPTGVAMLVAVGAVAAYGVWKAEGYRKLKIGLLTFGVLGFILLLNQMLSTFGFVEDYQKGEVVYNIYKMAHMDYAKSLIIQAPENLYLPNSEDPALWQFVSLILFNPLYSIQLFGTKLFYFLLYIRPYYSALHNLTALAFLIPVYGLAIYGAARLKGYPAVFFWTYLTICTLSPTLLTIDWNSRFLMPMLPMVFLAAGGGVKGLISHRVFDRPAFLRHFDTRSTPPSKSLSRAARRIGNRSAELPPPSFRPERSRVLARRGGEKSSHVQPSVK</sequence>
<feature type="transmembrane region" description="Helical" evidence="2">
    <location>
        <begin position="154"/>
        <end position="172"/>
    </location>
</feature>
<comment type="caution">
    <text evidence="3">The sequence shown here is derived from an EMBL/GenBank/DDBJ whole genome shotgun (WGS) entry which is preliminary data.</text>
</comment>
<reference evidence="3 4" key="1">
    <citation type="submission" date="2021-05" db="EMBL/GenBank/DDBJ databases">
        <authorList>
            <person name="Zhang Z.D."/>
            <person name="Osman G."/>
        </authorList>
    </citation>
    <scope>NUCLEOTIDE SEQUENCE [LARGE SCALE GENOMIC DNA]</scope>
    <source>
        <strain evidence="3 4">KCTC 32217</strain>
    </source>
</reference>
<dbReference type="RefSeq" id="WP_213946453.1">
    <property type="nucleotide sequence ID" value="NZ_JAHCMY010000015.1"/>
</dbReference>
<keyword evidence="4" id="KW-1185">Reference proteome</keyword>
<dbReference type="EMBL" id="JAHCMY010000015">
    <property type="protein sequence ID" value="MBS9525592.1"/>
    <property type="molecule type" value="Genomic_DNA"/>
</dbReference>
<feature type="transmembrane region" description="Helical" evidence="2">
    <location>
        <begin position="125"/>
        <end position="142"/>
    </location>
</feature>
<dbReference type="AlphaFoldDB" id="A0AAP2G2D4"/>
<feature type="transmembrane region" description="Helical" evidence="2">
    <location>
        <begin position="309"/>
        <end position="327"/>
    </location>
</feature>
<feature type="transmembrane region" description="Helical" evidence="2">
    <location>
        <begin position="269"/>
        <end position="297"/>
    </location>
</feature>
<feature type="transmembrane region" description="Helical" evidence="2">
    <location>
        <begin position="333"/>
        <end position="353"/>
    </location>
</feature>
<dbReference type="Proteomes" id="UP001319104">
    <property type="component" value="Unassembled WGS sequence"/>
</dbReference>
<gene>
    <name evidence="3" type="ORF">KI659_16360</name>
</gene>